<dbReference type="RefSeq" id="WP_147903261.1">
    <property type="nucleotide sequence ID" value="NZ_BAAAGC010000017.1"/>
</dbReference>
<dbReference type="AlphaFoldDB" id="A0A5C8LXI4"/>
<gene>
    <name evidence="2" type="ORF">FU839_03695</name>
</gene>
<evidence type="ECO:0000313" key="2">
    <source>
        <dbReference type="EMBL" id="TXK82001.1"/>
    </source>
</evidence>
<feature type="chain" id="PRO_5023061688" description="TraB/GumN family protein" evidence="1">
    <location>
        <begin position="19"/>
        <end position="366"/>
    </location>
</feature>
<dbReference type="InterPro" id="IPR043749">
    <property type="entry name" value="DUF5694"/>
</dbReference>
<comment type="caution">
    <text evidence="2">The sequence shown here is derived from an EMBL/GenBank/DDBJ whole genome shotgun (WGS) entry which is preliminary data.</text>
</comment>
<keyword evidence="3" id="KW-1185">Reference proteome</keyword>
<protein>
    <recommendedName>
        <fullName evidence="4">TraB/GumN family protein</fullName>
    </recommendedName>
</protein>
<reference evidence="2 3" key="1">
    <citation type="submission" date="2019-08" db="EMBL/GenBank/DDBJ databases">
        <title>Draft genome analysis of Rheinheimera tangshanensis isolated from the roots of fresh rice plants (Oryza sativa).</title>
        <authorList>
            <person name="Yu Q."/>
            <person name="Qi Y."/>
            <person name="Zhang H."/>
            <person name="Pu J."/>
        </authorList>
    </citation>
    <scope>NUCLEOTIDE SEQUENCE [LARGE SCALE GENOMIC DNA]</scope>
    <source>
        <strain evidence="2 3">JA3-B52</strain>
    </source>
</reference>
<organism evidence="2 3">
    <name type="scientific">Rheinheimera tangshanensis</name>
    <dbReference type="NCBI Taxonomy" id="400153"/>
    <lineage>
        <taxon>Bacteria</taxon>
        <taxon>Pseudomonadati</taxon>
        <taxon>Pseudomonadota</taxon>
        <taxon>Gammaproteobacteria</taxon>
        <taxon>Chromatiales</taxon>
        <taxon>Chromatiaceae</taxon>
        <taxon>Rheinheimera</taxon>
    </lineage>
</organism>
<proteinExistence type="predicted"/>
<accession>A0A5C8LXI4</accession>
<dbReference type="Pfam" id="PF18950">
    <property type="entry name" value="DUF5694"/>
    <property type="match status" value="1"/>
</dbReference>
<keyword evidence="1" id="KW-0732">Signal</keyword>
<dbReference type="EMBL" id="VRLR01000002">
    <property type="protein sequence ID" value="TXK82001.1"/>
    <property type="molecule type" value="Genomic_DNA"/>
</dbReference>
<dbReference type="OrthoDB" id="69432at2"/>
<evidence type="ECO:0008006" key="4">
    <source>
        <dbReference type="Google" id="ProtNLM"/>
    </source>
</evidence>
<name>A0A5C8LXI4_9GAMM</name>
<sequence>MLTTLLVAALLSSAEAPAAVTNPKPDTEFAQAVYLADKAAAERGGLSQIAVLGTSHLSSLPTDFDKSRLTPLLNRLVTFAPDKILIEALSGAQCDFLRDYQFAYPDTAEQYCYDPTVARQALKLSGAEASQQIARLLAIPTNNRPHSERRRLSALFMAAGNPVSAVVQWLRLPKTERISADGLTAELVAQLEKRSLQMNENVSIAAALAVQLGHEQVYPVDDHTGDAAIGQMDEKVFEQEIRQIWNNEWTKQRAALLEQQHKHFVENKEASVLEWYSSTNSVEEARRAVAGDFAAAAGAQVPGNTGRKYLAYWETRNMRMVANIRETIGSGSKVLAIVGSSHKAYYERYLGVSSDLSIVDIRPLLQ</sequence>
<evidence type="ECO:0000313" key="3">
    <source>
        <dbReference type="Proteomes" id="UP000321814"/>
    </source>
</evidence>
<evidence type="ECO:0000256" key="1">
    <source>
        <dbReference type="SAM" id="SignalP"/>
    </source>
</evidence>
<feature type="signal peptide" evidence="1">
    <location>
        <begin position="1"/>
        <end position="18"/>
    </location>
</feature>
<dbReference type="Proteomes" id="UP000321814">
    <property type="component" value="Unassembled WGS sequence"/>
</dbReference>